<keyword evidence="3" id="KW-1185">Reference proteome</keyword>
<sequence>MRPLSLKPSQMMSRPGSYAEKAKHWRKQRAPHLEVGKNTENALSLEGTTGADCVIERPKMQNHILMEDAFVGVAVVFRQP</sequence>
<evidence type="ECO:0000256" key="1">
    <source>
        <dbReference type="SAM" id="MobiDB-lite"/>
    </source>
</evidence>
<proteinExistence type="predicted"/>
<name>A0A2G4RGV0_9PROT</name>
<dbReference type="Proteomes" id="UP000228751">
    <property type="component" value="Unassembled WGS sequence"/>
</dbReference>
<feature type="region of interest" description="Disordered" evidence="1">
    <location>
        <begin position="1"/>
        <end position="21"/>
    </location>
</feature>
<protein>
    <submittedName>
        <fullName evidence="2">Uncharacterized protein</fullName>
    </submittedName>
</protein>
<comment type="caution">
    <text evidence="2">The sequence shown here is derived from an EMBL/GenBank/DDBJ whole genome shotgun (WGS) entry which is preliminary data.</text>
</comment>
<organism evidence="2 3">
    <name type="scientific">Acetobacter pomorum</name>
    <dbReference type="NCBI Taxonomy" id="65959"/>
    <lineage>
        <taxon>Bacteria</taxon>
        <taxon>Pseudomonadati</taxon>
        <taxon>Pseudomonadota</taxon>
        <taxon>Alphaproteobacteria</taxon>
        <taxon>Acetobacterales</taxon>
        <taxon>Acetobacteraceae</taxon>
        <taxon>Acetobacter</taxon>
    </lineage>
</organism>
<reference evidence="2 3" key="1">
    <citation type="submission" date="2017-10" db="EMBL/GenBank/DDBJ databases">
        <title>Genomic analysis of the genus Acetobacter.</title>
        <authorList>
            <person name="Kim K.H."/>
            <person name="Chun B.H."/>
            <person name="Son A.R."/>
            <person name="Jeon C.O."/>
        </authorList>
    </citation>
    <scope>NUCLEOTIDE SEQUENCE [LARGE SCALE GENOMIC DNA]</scope>
    <source>
        <strain evidence="2 3">LHT 2458</strain>
    </source>
</reference>
<evidence type="ECO:0000313" key="3">
    <source>
        <dbReference type="Proteomes" id="UP000228751"/>
    </source>
</evidence>
<gene>
    <name evidence="2" type="ORF">CSR02_03655</name>
</gene>
<accession>A0A2G4RGV0</accession>
<evidence type="ECO:0000313" key="2">
    <source>
        <dbReference type="EMBL" id="PHY94955.1"/>
    </source>
</evidence>
<dbReference type="AlphaFoldDB" id="A0A2G4RGV0"/>
<dbReference type="EMBL" id="PEBQ01000052">
    <property type="protein sequence ID" value="PHY94955.1"/>
    <property type="molecule type" value="Genomic_DNA"/>
</dbReference>